<evidence type="ECO:0000313" key="8">
    <source>
        <dbReference type="Proteomes" id="UP000295506"/>
    </source>
</evidence>
<dbReference type="InterPro" id="IPR010982">
    <property type="entry name" value="Lambda_DNA-bd_dom_sf"/>
</dbReference>
<keyword evidence="3" id="KW-0804">Transcription</keyword>
<dbReference type="GO" id="GO:0003677">
    <property type="term" value="F:DNA binding"/>
    <property type="evidence" value="ECO:0007669"/>
    <property type="project" value="UniProtKB-KW"/>
</dbReference>
<evidence type="ECO:0000313" key="7">
    <source>
        <dbReference type="Proteomes" id="UP000055611"/>
    </source>
</evidence>
<dbReference type="SUPFAM" id="SSF47413">
    <property type="entry name" value="lambda repressor-like DNA-binding domains"/>
    <property type="match status" value="1"/>
</dbReference>
<dbReference type="Pfam" id="PF07883">
    <property type="entry name" value="Cupin_2"/>
    <property type="match status" value="1"/>
</dbReference>
<dbReference type="RefSeq" id="WP_066805067.1">
    <property type="nucleotide sequence ID" value="NZ_CP014206.1"/>
</dbReference>
<dbReference type="InterPro" id="IPR011051">
    <property type="entry name" value="RmlC_Cupin_sf"/>
</dbReference>
<keyword evidence="2" id="KW-0238">DNA-binding</keyword>
<protein>
    <submittedName>
        <fullName evidence="6">XRE family transcriptional regulator</fullName>
    </submittedName>
</protein>
<dbReference type="OrthoDB" id="189170at2"/>
<keyword evidence="7" id="KW-1185">Reference proteome</keyword>
<reference evidence="6 8" key="2">
    <citation type="submission" date="2019-03" db="EMBL/GenBank/DDBJ databases">
        <title>Genomic Encyclopedia of Type Strains, Phase IV (KMG-IV): sequencing the most valuable type-strain genomes for metagenomic binning, comparative biology and taxonomic classification.</title>
        <authorList>
            <person name="Goeker M."/>
        </authorList>
    </citation>
    <scope>NUCLEOTIDE SEQUENCE [LARGE SCALE GENOMIC DNA]</scope>
    <source>
        <strain evidence="6 8">DSM 101483</strain>
    </source>
</reference>
<proteinExistence type="predicted"/>
<dbReference type="Pfam" id="PF01381">
    <property type="entry name" value="HTH_3"/>
    <property type="match status" value="1"/>
</dbReference>
<sequence>MSEEPFRPVIAERLKACRRERKMSLDAVAEATGVSKAMLGQIERQESAPTIATLWKIASGLGISFSLFFADGTGPELERAPFPNDPQMAVSVLFPYDPATRMEMFTITLTGNHRQISAPHRFGVVEHVVVLSGELELVCEGEVHRLKPGGTLRFHADVPHEYRSVTDSAVFQNIICYT</sequence>
<evidence type="ECO:0000256" key="1">
    <source>
        <dbReference type="ARBA" id="ARBA00023015"/>
    </source>
</evidence>
<dbReference type="InterPro" id="IPR014710">
    <property type="entry name" value="RmlC-like_jellyroll"/>
</dbReference>
<dbReference type="GO" id="GO:0005829">
    <property type="term" value="C:cytosol"/>
    <property type="evidence" value="ECO:0007669"/>
    <property type="project" value="TreeGrafter"/>
</dbReference>
<organism evidence="6 8">
    <name type="scientific">Pseudodesulfovibrio indicus</name>
    <dbReference type="NCBI Taxonomy" id="1716143"/>
    <lineage>
        <taxon>Bacteria</taxon>
        <taxon>Pseudomonadati</taxon>
        <taxon>Thermodesulfobacteriota</taxon>
        <taxon>Desulfovibrionia</taxon>
        <taxon>Desulfovibrionales</taxon>
        <taxon>Desulfovibrionaceae</taxon>
    </lineage>
</organism>
<dbReference type="PANTHER" id="PTHR46797">
    <property type="entry name" value="HTH-TYPE TRANSCRIPTIONAL REGULATOR"/>
    <property type="match status" value="1"/>
</dbReference>
<dbReference type="InterPro" id="IPR013096">
    <property type="entry name" value="Cupin_2"/>
</dbReference>
<dbReference type="AlphaFoldDB" id="A0A126QQS4"/>
<evidence type="ECO:0000259" key="4">
    <source>
        <dbReference type="PROSITE" id="PS50943"/>
    </source>
</evidence>
<dbReference type="PANTHER" id="PTHR46797:SF23">
    <property type="entry name" value="HTH-TYPE TRANSCRIPTIONAL REGULATOR SUTR"/>
    <property type="match status" value="1"/>
</dbReference>
<gene>
    <name evidence="5" type="ORF">AWY79_13695</name>
    <name evidence="6" type="ORF">EDC59_10588</name>
</gene>
<dbReference type="Gene3D" id="2.60.120.10">
    <property type="entry name" value="Jelly Rolls"/>
    <property type="match status" value="1"/>
</dbReference>
<dbReference type="GO" id="GO:0003700">
    <property type="term" value="F:DNA-binding transcription factor activity"/>
    <property type="evidence" value="ECO:0007669"/>
    <property type="project" value="TreeGrafter"/>
</dbReference>
<evidence type="ECO:0000256" key="2">
    <source>
        <dbReference type="ARBA" id="ARBA00023125"/>
    </source>
</evidence>
<dbReference type="EMBL" id="CP014206">
    <property type="protein sequence ID" value="AMK12087.1"/>
    <property type="molecule type" value="Genomic_DNA"/>
</dbReference>
<dbReference type="KEGG" id="dej:AWY79_13695"/>
<dbReference type="InterPro" id="IPR050807">
    <property type="entry name" value="TransReg_Diox_bact_type"/>
</dbReference>
<name>A0A126QQS4_9BACT</name>
<dbReference type="CDD" id="cd00093">
    <property type="entry name" value="HTH_XRE"/>
    <property type="match status" value="1"/>
</dbReference>
<feature type="domain" description="HTH cro/C1-type" evidence="4">
    <location>
        <begin position="14"/>
        <end position="68"/>
    </location>
</feature>
<dbReference type="InterPro" id="IPR001387">
    <property type="entry name" value="Cro/C1-type_HTH"/>
</dbReference>
<evidence type="ECO:0000313" key="5">
    <source>
        <dbReference type="EMBL" id="AMK12087.1"/>
    </source>
</evidence>
<dbReference type="SUPFAM" id="SSF51182">
    <property type="entry name" value="RmlC-like cupins"/>
    <property type="match status" value="1"/>
</dbReference>
<dbReference type="PROSITE" id="PS50943">
    <property type="entry name" value="HTH_CROC1"/>
    <property type="match status" value="1"/>
</dbReference>
<evidence type="ECO:0000256" key="3">
    <source>
        <dbReference type="ARBA" id="ARBA00023163"/>
    </source>
</evidence>
<dbReference type="SMART" id="SM00530">
    <property type="entry name" value="HTH_XRE"/>
    <property type="match status" value="1"/>
</dbReference>
<accession>A0A126QQS4</accession>
<dbReference type="EMBL" id="SOBK01000005">
    <property type="protein sequence ID" value="TDT88687.1"/>
    <property type="molecule type" value="Genomic_DNA"/>
</dbReference>
<reference evidence="5 7" key="1">
    <citation type="journal article" date="2016" name="Front. Microbiol.">
        <title>Genome Sequence of the Piezophilic, Mesophilic Sulfate-Reducing Bacterium Desulfovibrio indicus J2T.</title>
        <authorList>
            <person name="Cao J."/>
            <person name="Maignien L."/>
            <person name="Shao Z."/>
            <person name="Alain K."/>
            <person name="Jebbar M."/>
        </authorList>
    </citation>
    <scope>NUCLEOTIDE SEQUENCE [LARGE SCALE GENOMIC DNA]</scope>
    <source>
        <strain evidence="5 7">J2</strain>
    </source>
</reference>
<dbReference type="CDD" id="cd02209">
    <property type="entry name" value="cupin_XRE_C"/>
    <property type="match status" value="1"/>
</dbReference>
<dbReference type="Proteomes" id="UP000295506">
    <property type="component" value="Unassembled WGS sequence"/>
</dbReference>
<keyword evidence="1" id="KW-0805">Transcription regulation</keyword>
<evidence type="ECO:0000313" key="6">
    <source>
        <dbReference type="EMBL" id="TDT88687.1"/>
    </source>
</evidence>
<dbReference type="Gene3D" id="1.10.260.40">
    <property type="entry name" value="lambda repressor-like DNA-binding domains"/>
    <property type="match status" value="1"/>
</dbReference>
<dbReference type="Proteomes" id="UP000055611">
    <property type="component" value="Chromosome"/>
</dbReference>